<feature type="compositionally biased region" description="Polar residues" evidence="10">
    <location>
        <begin position="76"/>
        <end position="90"/>
    </location>
</feature>
<dbReference type="OrthoDB" id="7930032at2"/>
<evidence type="ECO:0000256" key="10">
    <source>
        <dbReference type="SAM" id="MobiDB-lite"/>
    </source>
</evidence>
<dbReference type="InterPro" id="IPR051045">
    <property type="entry name" value="TonB-dependent_transducer"/>
</dbReference>
<keyword evidence="7" id="KW-0653">Protein transport</keyword>
<evidence type="ECO:0000256" key="9">
    <source>
        <dbReference type="ARBA" id="ARBA00023136"/>
    </source>
</evidence>
<gene>
    <name evidence="12" type="ORF">P775_23840</name>
</gene>
<dbReference type="SUPFAM" id="SSF74653">
    <property type="entry name" value="TolA/TonB C-terminal domain"/>
    <property type="match status" value="1"/>
</dbReference>
<evidence type="ECO:0000256" key="3">
    <source>
        <dbReference type="ARBA" id="ARBA00022448"/>
    </source>
</evidence>
<keyword evidence="4" id="KW-1003">Cell membrane</keyword>
<evidence type="ECO:0000256" key="5">
    <source>
        <dbReference type="ARBA" id="ARBA00022519"/>
    </source>
</evidence>
<dbReference type="GO" id="GO:0098797">
    <property type="term" value="C:plasma membrane protein complex"/>
    <property type="evidence" value="ECO:0007669"/>
    <property type="project" value="TreeGrafter"/>
</dbReference>
<dbReference type="GO" id="GO:0031992">
    <property type="term" value="F:energy transducer activity"/>
    <property type="evidence" value="ECO:0007669"/>
    <property type="project" value="TreeGrafter"/>
</dbReference>
<accession>A0A2G8R7V8</accession>
<dbReference type="PROSITE" id="PS52015">
    <property type="entry name" value="TONB_CTD"/>
    <property type="match status" value="1"/>
</dbReference>
<organism evidence="12 13">
    <name type="scientific">Puniceibacterium antarcticum</name>
    <dbReference type="NCBI Taxonomy" id="1206336"/>
    <lineage>
        <taxon>Bacteria</taxon>
        <taxon>Pseudomonadati</taxon>
        <taxon>Pseudomonadota</taxon>
        <taxon>Alphaproteobacteria</taxon>
        <taxon>Rhodobacterales</taxon>
        <taxon>Paracoccaceae</taxon>
        <taxon>Puniceibacterium</taxon>
    </lineage>
</organism>
<dbReference type="NCBIfam" id="TIGR01352">
    <property type="entry name" value="tonB_Cterm"/>
    <property type="match status" value="1"/>
</dbReference>
<feature type="region of interest" description="Disordered" evidence="10">
    <location>
        <begin position="153"/>
        <end position="234"/>
    </location>
</feature>
<evidence type="ECO:0000256" key="8">
    <source>
        <dbReference type="ARBA" id="ARBA00022989"/>
    </source>
</evidence>
<evidence type="ECO:0000313" key="12">
    <source>
        <dbReference type="EMBL" id="PIL17614.1"/>
    </source>
</evidence>
<feature type="compositionally biased region" description="Polar residues" evidence="10">
    <location>
        <begin position="101"/>
        <end position="116"/>
    </location>
</feature>
<feature type="compositionally biased region" description="Low complexity" evidence="10">
    <location>
        <begin position="208"/>
        <end position="230"/>
    </location>
</feature>
<feature type="domain" description="TonB C-terminal" evidence="11">
    <location>
        <begin position="225"/>
        <end position="311"/>
    </location>
</feature>
<reference evidence="12 13" key="1">
    <citation type="submission" date="2013-09" db="EMBL/GenBank/DDBJ databases">
        <title>Genome sequencing of Phaeobacter antarcticus sp. nov. SM1211.</title>
        <authorList>
            <person name="Zhang X.-Y."/>
            <person name="Liu C."/>
            <person name="Chen X.-L."/>
            <person name="Xie B.-B."/>
            <person name="Qin Q.-L."/>
            <person name="Rong J.-C."/>
            <person name="Zhang Y.-Z."/>
        </authorList>
    </citation>
    <scope>NUCLEOTIDE SEQUENCE [LARGE SCALE GENOMIC DNA]</scope>
    <source>
        <strain evidence="12 13">SM1211</strain>
    </source>
</reference>
<dbReference type="Proteomes" id="UP000231259">
    <property type="component" value="Unassembled WGS sequence"/>
</dbReference>
<name>A0A2G8R7V8_9RHOB</name>
<dbReference type="InterPro" id="IPR006260">
    <property type="entry name" value="TonB/TolA_C"/>
</dbReference>
<dbReference type="PANTHER" id="PTHR33446:SF2">
    <property type="entry name" value="PROTEIN TONB"/>
    <property type="match status" value="1"/>
</dbReference>
<comment type="subcellular location">
    <subcellularLocation>
        <location evidence="1">Cell inner membrane</location>
        <topology evidence="1">Single-pass membrane protein</topology>
        <orientation evidence="1">Periplasmic side</orientation>
    </subcellularLocation>
</comment>
<keyword evidence="8" id="KW-1133">Transmembrane helix</keyword>
<dbReference type="Pfam" id="PF13103">
    <property type="entry name" value="TonB_2"/>
    <property type="match status" value="1"/>
</dbReference>
<evidence type="ECO:0000256" key="1">
    <source>
        <dbReference type="ARBA" id="ARBA00004383"/>
    </source>
</evidence>
<dbReference type="AlphaFoldDB" id="A0A2G8R7V8"/>
<keyword evidence="13" id="KW-1185">Reference proteome</keyword>
<evidence type="ECO:0000256" key="4">
    <source>
        <dbReference type="ARBA" id="ARBA00022475"/>
    </source>
</evidence>
<dbReference type="EMBL" id="AWWI01000164">
    <property type="protein sequence ID" value="PIL17614.1"/>
    <property type="molecule type" value="Genomic_DNA"/>
</dbReference>
<evidence type="ECO:0000259" key="11">
    <source>
        <dbReference type="PROSITE" id="PS52015"/>
    </source>
</evidence>
<dbReference type="InterPro" id="IPR037682">
    <property type="entry name" value="TonB_C"/>
</dbReference>
<dbReference type="Gene3D" id="3.30.1150.10">
    <property type="match status" value="1"/>
</dbReference>
<evidence type="ECO:0000256" key="6">
    <source>
        <dbReference type="ARBA" id="ARBA00022692"/>
    </source>
</evidence>
<keyword evidence="3" id="KW-0813">Transport</keyword>
<keyword evidence="6" id="KW-0812">Transmembrane</keyword>
<keyword evidence="5" id="KW-0997">Cell inner membrane</keyword>
<evidence type="ECO:0000313" key="13">
    <source>
        <dbReference type="Proteomes" id="UP000231259"/>
    </source>
</evidence>
<dbReference type="GO" id="GO:0055085">
    <property type="term" value="P:transmembrane transport"/>
    <property type="evidence" value="ECO:0007669"/>
    <property type="project" value="InterPro"/>
</dbReference>
<dbReference type="PANTHER" id="PTHR33446">
    <property type="entry name" value="PROTEIN TONB-RELATED"/>
    <property type="match status" value="1"/>
</dbReference>
<sequence length="311" mass="31466">MFPSRAAVLAMSATVASVVLHLGGLAYLFGGESAQTAGGAEVSVARLGNSFQDLVVGTMTATATEAAPLQHITAETATQSETPPEPSVQQHVPEAAKQVSADPSQPGTTPATNPVTQAAEMPAPEVSPQPAPESTVSPAATAETITAMAETYDAPRSSLRPAPRPEQITVATPPKPTMSKKPEKKAAQPKGNADRAAVAGSSGGTDQAPAATAAPRKAAASTAGNAAASNYPGQVLRRIEQVRQDRNPRSGEAMVAFSITSGGGLGAVSIAQSSGSDKLDRAALGVLQRAAPFPPPPAGAQSRFTVRVRLK</sequence>
<comment type="caution">
    <text evidence="12">The sequence shown here is derived from an EMBL/GenBank/DDBJ whole genome shotgun (WGS) entry which is preliminary data.</text>
</comment>
<evidence type="ECO:0000256" key="7">
    <source>
        <dbReference type="ARBA" id="ARBA00022927"/>
    </source>
</evidence>
<evidence type="ECO:0000256" key="2">
    <source>
        <dbReference type="ARBA" id="ARBA00006555"/>
    </source>
</evidence>
<keyword evidence="9" id="KW-0472">Membrane</keyword>
<comment type="similarity">
    <text evidence="2">Belongs to the TonB family.</text>
</comment>
<dbReference type="GO" id="GO:0015031">
    <property type="term" value="P:protein transport"/>
    <property type="evidence" value="ECO:0007669"/>
    <property type="project" value="UniProtKB-KW"/>
</dbReference>
<dbReference type="RefSeq" id="WP_099913133.1">
    <property type="nucleotide sequence ID" value="NZ_AWWI01000164.1"/>
</dbReference>
<protein>
    <recommendedName>
        <fullName evidence="11">TonB C-terminal domain-containing protein</fullName>
    </recommendedName>
</protein>
<feature type="region of interest" description="Disordered" evidence="10">
    <location>
        <begin position="76"/>
        <end position="138"/>
    </location>
</feature>
<proteinExistence type="inferred from homology"/>